<dbReference type="Proteomes" id="UP001596002">
    <property type="component" value="Unassembled WGS sequence"/>
</dbReference>
<evidence type="ECO:0000313" key="1">
    <source>
        <dbReference type="EMBL" id="MFC4767020.1"/>
    </source>
</evidence>
<dbReference type="EMBL" id="JBHSHC010000041">
    <property type="protein sequence ID" value="MFC4767020.1"/>
    <property type="molecule type" value="Genomic_DNA"/>
</dbReference>
<proteinExistence type="predicted"/>
<evidence type="ECO:0000313" key="2">
    <source>
        <dbReference type="Proteomes" id="UP001596002"/>
    </source>
</evidence>
<name>A0ABV9PZ09_9BACL</name>
<protein>
    <submittedName>
        <fullName evidence="1">Uncharacterized protein</fullName>
    </submittedName>
</protein>
<comment type="caution">
    <text evidence="1">The sequence shown here is derived from an EMBL/GenBank/DDBJ whole genome shotgun (WGS) entry which is preliminary data.</text>
</comment>
<organism evidence="1 2">
    <name type="scientific">Effusibacillus consociatus</name>
    <dbReference type="NCBI Taxonomy" id="1117041"/>
    <lineage>
        <taxon>Bacteria</taxon>
        <taxon>Bacillati</taxon>
        <taxon>Bacillota</taxon>
        <taxon>Bacilli</taxon>
        <taxon>Bacillales</taxon>
        <taxon>Alicyclobacillaceae</taxon>
        <taxon>Effusibacillus</taxon>
    </lineage>
</organism>
<sequence length="78" mass="9334">MSKEDAVKQMVKNIRVQGSFYRSGENPFPDKFIVKEENPRQKLELAFDRRVGADGRMLDFKHDQDFDYSHRREPEIMK</sequence>
<gene>
    <name evidence="1" type="ORF">ACFO8Q_06515</name>
</gene>
<dbReference type="RefSeq" id="WP_380024908.1">
    <property type="nucleotide sequence ID" value="NZ_JBHSHC010000041.1"/>
</dbReference>
<keyword evidence="2" id="KW-1185">Reference proteome</keyword>
<reference evidence="2" key="1">
    <citation type="journal article" date="2019" name="Int. J. Syst. Evol. Microbiol.">
        <title>The Global Catalogue of Microorganisms (GCM) 10K type strain sequencing project: providing services to taxonomists for standard genome sequencing and annotation.</title>
        <authorList>
            <consortium name="The Broad Institute Genomics Platform"/>
            <consortium name="The Broad Institute Genome Sequencing Center for Infectious Disease"/>
            <person name="Wu L."/>
            <person name="Ma J."/>
        </authorList>
    </citation>
    <scope>NUCLEOTIDE SEQUENCE [LARGE SCALE GENOMIC DNA]</scope>
    <source>
        <strain evidence="2">WYCCWR 12678</strain>
    </source>
</reference>
<accession>A0ABV9PZ09</accession>